<proteinExistence type="inferred from homology"/>
<sequence length="265" mass="28005">MSRTVLITGASAGIGAALARTYAARGWNLILTARREGPLQALADELTASHGVAATVIPEDLSDPAAPERLVAAVASRGLSIDGLVNNAGFSRVTGFLDTDLGAHRAMIQVMLTAPVELSRLLLPGMIQRGFGRVLNVASLAGQMPATGGDTLYGPIKSFLIKASQGLYLETLGTGVHVTVLNPGYTLTEFHDVNGSREQVSTAYPAWMWMDAARVARIGYDACEANRPSVTPGVMNNVMAGLARFLPDGLALRMVANHAKRLERL</sequence>
<dbReference type="CDD" id="cd05233">
    <property type="entry name" value="SDR_c"/>
    <property type="match status" value="1"/>
</dbReference>
<dbReference type="OrthoDB" id="9808814at2"/>
<dbReference type="PANTHER" id="PTHR44196">
    <property type="entry name" value="DEHYDROGENASE/REDUCTASE SDR FAMILY MEMBER 7B"/>
    <property type="match status" value="1"/>
</dbReference>
<accession>A0A4Y9RS71</accession>
<protein>
    <submittedName>
        <fullName evidence="3">SDR family oxidoreductase</fullName>
    </submittedName>
</protein>
<dbReference type="Proteomes" id="UP000298216">
    <property type="component" value="Unassembled WGS sequence"/>
</dbReference>
<dbReference type="Gene3D" id="3.40.50.720">
    <property type="entry name" value="NAD(P)-binding Rossmann-like Domain"/>
    <property type="match status" value="1"/>
</dbReference>
<dbReference type="SUPFAM" id="SSF51735">
    <property type="entry name" value="NAD(P)-binding Rossmann-fold domains"/>
    <property type="match status" value="1"/>
</dbReference>
<dbReference type="InterPro" id="IPR002347">
    <property type="entry name" value="SDR_fam"/>
</dbReference>
<comment type="similarity">
    <text evidence="1">Belongs to the short-chain dehydrogenases/reductases (SDR) family.</text>
</comment>
<name>A0A4Y9RS71_9CAUL</name>
<dbReference type="PANTHER" id="PTHR44196:SF2">
    <property type="entry name" value="SHORT-CHAIN DEHYDROGENASE-RELATED"/>
    <property type="match status" value="1"/>
</dbReference>
<evidence type="ECO:0000313" key="4">
    <source>
        <dbReference type="Proteomes" id="UP000298216"/>
    </source>
</evidence>
<keyword evidence="2" id="KW-0560">Oxidoreductase</keyword>
<dbReference type="AlphaFoldDB" id="A0A4Y9RS71"/>
<evidence type="ECO:0000313" key="3">
    <source>
        <dbReference type="EMBL" id="TFW11733.1"/>
    </source>
</evidence>
<dbReference type="RefSeq" id="WP_135194227.1">
    <property type="nucleotide sequence ID" value="NZ_SPVH01000006.1"/>
</dbReference>
<evidence type="ECO:0000256" key="1">
    <source>
        <dbReference type="ARBA" id="ARBA00006484"/>
    </source>
</evidence>
<dbReference type="GO" id="GO:0016020">
    <property type="term" value="C:membrane"/>
    <property type="evidence" value="ECO:0007669"/>
    <property type="project" value="TreeGrafter"/>
</dbReference>
<comment type="caution">
    <text evidence="3">The sequence shown here is derived from an EMBL/GenBank/DDBJ whole genome shotgun (WGS) entry which is preliminary data.</text>
</comment>
<dbReference type="InterPro" id="IPR036291">
    <property type="entry name" value="NAD(P)-bd_dom_sf"/>
</dbReference>
<dbReference type="PRINTS" id="PR00081">
    <property type="entry name" value="GDHRDH"/>
</dbReference>
<gene>
    <name evidence="3" type="ORF">EGY25_06550</name>
</gene>
<reference evidence="3 4" key="1">
    <citation type="submission" date="2019-03" db="EMBL/GenBank/DDBJ databases">
        <title>Draft genome of Brevundimonas sp. a heavy metal resistant soil bacteria.</title>
        <authorList>
            <person name="Soto J."/>
        </authorList>
    </citation>
    <scope>NUCLEOTIDE SEQUENCE [LARGE SCALE GENOMIC DNA]</scope>
    <source>
        <strain evidence="3 4">B-10</strain>
    </source>
</reference>
<keyword evidence="4" id="KW-1185">Reference proteome</keyword>
<dbReference type="PIRSF" id="PIRSF000126">
    <property type="entry name" value="11-beta-HSD1"/>
    <property type="match status" value="1"/>
</dbReference>
<evidence type="ECO:0000256" key="2">
    <source>
        <dbReference type="ARBA" id="ARBA00023002"/>
    </source>
</evidence>
<dbReference type="GO" id="GO:0016491">
    <property type="term" value="F:oxidoreductase activity"/>
    <property type="evidence" value="ECO:0007669"/>
    <property type="project" value="UniProtKB-KW"/>
</dbReference>
<dbReference type="Pfam" id="PF00106">
    <property type="entry name" value="adh_short"/>
    <property type="match status" value="1"/>
</dbReference>
<organism evidence="3 4">
    <name type="scientific">Brevundimonas intermedia</name>
    <dbReference type="NCBI Taxonomy" id="74315"/>
    <lineage>
        <taxon>Bacteria</taxon>
        <taxon>Pseudomonadati</taxon>
        <taxon>Pseudomonadota</taxon>
        <taxon>Alphaproteobacteria</taxon>
        <taxon>Caulobacterales</taxon>
        <taxon>Caulobacteraceae</taxon>
        <taxon>Brevundimonas</taxon>
    </lineage>
</organism>
<dbReference type="EMBL" id="SPVH01000006">
    <property type="protein sequence ID" value="TFW11733.1"/>
    <property type="molecule type" value="Genomic_DNA"/>
</dbReference>